<dbReference type="Proteomes" id="UP000019460">
    <property type="component" value="Unassembled WGS sequence"/>
</dbReference>
<dbReference type="STRING" id="1249627.D779_2384"/>
<evidence type="ECO:0000313" key="2">
    <source>
        <dbReference type="EMBL" id="EXJ16773.1"/>
    </source>
</evidence>
<dbReference type="CDD" id="cd22231">
    <property type="entry name" value="RHH_NikR_HicB-like"/>
    <property type="match status" value="1"/>
</dbReference>
<feature type="domain" description="HicB-like antitoxin of toxin-antitoxin system" evidence="1">
    <location>
        <begin position="1"/>
        <end position="48"/>
    </location>
</feature>
<dbReference type="InterPro" id="IPR031807">
    <property type="entry name" value="HicB-like"/>
</dbReference>
<dbReference type="Pfam" id="PF15919">
    <property type="entry name" value="HicB_lk_antitox"/>
    <property type="match status" value="1"/>
</dbReference>
<dbReference type="GO" id="GO:0006355">
    <property type="term" value="P:regulation of DNA-templated transcription"/>
    <property type="evidence" value="ECO:0007669"/>
    <property type="project" value="InterPro"/>
</dbReference>
<organism evidence="2 3">
    <name type="scientific">Imhoffiella purpurea</name>
    <dbReference type="NCBI Taxonomy" id="1249627"/>
    <lineage>
        <taxon>Bacteria</taxon>
        <taxon>Pseudomonadati</taxon>
        <taxon>Pseudomonadota</taxon>
        <taxon>Gammaproteobacteria</taxon>
        <taxon>Chromatiales</taxon>
        <taxon>Chromatiaceae</taxon>
        <taxon>Imhoffiella</taxon>
    </lineage>
</organism>
<sequence>MLVEIDLGRIRPKSVRINISLPETMVRRIDSHAKAGHMSRSAFLAQAAREAIERAGRKP</sequence>
<proteinExistence type="predicted"/>
<reference evidence="2 3" key="1">
    <citation type="submission" date="2012-11" db="EMBL/GenBank/DDBJ databases">
        <title>Genome assembly of Thiorhodococcus sp. AK35.</title>
        <authorList>
            <person name="Nupur N."/>
            <person name="Khatri I."/>
            <person name="Subramanian S."/>
            <person name="Pinnaka A."/>
        </authorList>
    </citation>
    <scope>NUCLEOTIDE SEQUENCE [LARGE SCALE GENOMIC DNA]</scope>
    <source>
        <strain evidence="2 3">AK35</strain>
    </source>
</reference>
<protein>
    <recommendedName>
        <fullName evidence="1">HicB-like antitoxin of toxin-antitoxin system domain-containing protein</fullName>
    </recommendedName>
</protein>
<keyword evidence="3" id="KW-1185">Reference proteome</keyword>
<dbReference type="AlphaFoldDB" id="W9VB00"/>
<evidence type="ECO:0000313" key="3">
    <source>
        <dbReference type="Proteomes" id="UP000019460"/>
    </source>
</evidence>
<dbReference type="Gene3D" id="1.10.1220.10">
    <property type="entry name" value="Met repressor-like"/>
    <property type="match status" value="1"/>
</dbReference>
<dbReference type="EMBL" id="AONC01000004">
    <property type="protein sequence ID" value="EXJ16773.1"/>
    <property type="molecule type" value="Genomic_DNA"/>
</dbReference>
<dbReference type="SUPFAM" id="SSF47598">
    <property type="entry name" value="Ribbon-helix-helix"/>
    <property type="match status" value="1"/>
</dbReference>
<accession>W9VB00</accession>
<gene>
    <name evidence="2" type="ORF">D779_2384</name>
</gene>
<name>W9VB00_9GAMM</name>
<evidence type="ECO:0000259" key="1">
    <source>
        <dbReference type="Pfam" id="PF15919"/>
    </source>
</evidence>
<comment type="caution">
    <text evidence="2">The sequence shown here is derived from an EMBL/GenBank/DDBJ whole genome shotgun (WGS) entry which is preliminary data.</text>
</comment>
<dbReference type="InterPro" id="IPR010985">
    <property type="entry name" value="Ribbon_hlx_hlx"/>
</dbReference>
<dbReference type="InterPro" id="IPR013321">
    <property type="entry name" value="Arc_rbn_hlx_hlx"/>
</dbReference>
<dbReference type="eggNOG" id="COG1598">
    <property type="taxonomic scope" value="Bacteria"/>
</dbReference>